<keyword evidence="1" id="KW-1133">Transmembrane helix</keyword>
<organism evidence="2 3">
    <name type="scientific">Rhizoclosmatium globosum</name>
    <dbReference type="NCBI Taxonomy" id="329046"/>
    <lineage>
        <taxon>Eukaryota</taxon>
        <taxon>Fungi</taxon>
        <taxon>Fungi incertae sedis</taxon>
        <taxon>Chytridiomycota</taxon>
        <taxon>Chytridiomycota incertae sedis</taxon>
        <taxon>Chytridiomycetes</taxon>
        <taxon>Chytridiales</taxon>
        <taxon>Chytriomycetaceae</taxon>
        <taxon>Rhizoclosmatium</taxon>
    </lineage>
</organism>
<sequence length="325" mass="35709">MSFVLTTVTFQEAQILAILGGLGLVFPTSCLIFHIVYIITVDGASKDGQSFTTRLLQTFNLNLLVYSLSMMGLYVSFLVQVHALENPNLPWILQAVNDLLVAMAECSFIHYSAARGLKIVKRLYPSVSKVLERFLRVMPFIVFAPVLPATIDAILLLWPERLSDTVPIISIVEQVLSCIALLATFVFDSILMASYSKFIWTMQVDLKGDADPSFPFVARFGCCSGVSIFLGLSLYVVAIAAGLTGFWFQLVMWLTYTISTCVLVFLIWMKVAIRGVKLRSSMLTGNSYPSKRVGASAVDKSTGTPSTHAVKTSAINQSVKNESIC</sequence>
<feature type="transmembrane region" description="Helical" evidence="1">
    <location>
        <begin position="59"/>
        <end position="79"/>
    </location>
</feature>
<protein>
    <recommendedName>
        <fullName evidence="4">Transmembrane protein</fullName>
    </recommendedName>
</protein>
<keyword evidence="1" id="KW-0472">Membrane</keyword>
<dbReference type="EMBL" id="MCGO01000014">
    <property type="protein sequence ID" value="ORY47485.1"/>
    <property type="molecule type" value="Genomic_DNA"/>
</dbReference>
<keyword evidence="3" id="KW-1185">Reference proteome</keyword>
<evidence type="ECO:0000256" key="1">
    <source>
        <dbReference type="SAM" id="Phobius"/>
    </source>
</evidence>
<feature type="transmembrane region" description="Helical" evidence="1">
    <location>
        <begin position="246"/>
        <end position="269"/>
    </location>
</feature>
<dbReference type="Proteomes" id="UP000193642">
    <property type="component" value="Unassembled WGS sequence"/>
</dbReference>
<evidence type="ECO:0008006" key="4">
    <source>
        <dbReference type="Google" id="ProtNLM"/>
    </source>
</evidence>
<feature type="transmembrane region" description="Helical" evidence="1">
    <location>
        <begin position="134"/>
        <end position="159"/>
    </location>
</feature>
<evidence type="ECO:0000313" key="3">
    <source>
        <dbReference type="Proteomes" id="UP000193642"/>
    </source>
</evidence>
<comment type="caution">
    <text evidence="2">The sequence shown here is derived from an EMBL/GenBank/DDBJ whole genome shotgun (WGS) entry which is preliminary data.</text>
</comment>
<feature type="transmembrane region" description="Helical" evidence="1">
    <location>
        <begin position="91"/>
        <end position="113"/>
    </location>
</feature>
<dbReference type="AlphaFoldDB" id="A0A1Y2CM97"/>
<keyword evidence="1" id="KW-0812">Transmembrane</keyword>
<reference evidence="2 3" key="1">
    <citation type="submission" date="2016-07" db="EMBL/GenBank/DDBJ databases">
        <title>Pervasive Adenine N6-methylation of Active Genes in Fungi.</title>
        <authorList>
            <consortium name="DOE Joint Genome Institute"/>
            <person name="Mondo S.J."/>
            <person name="Dannebaum R.O."/>
            <person name="Kuo R.C."/>
            <person name="Labutti K."/>
            <person name="Haridas S."/>
            <person name="Kuo A."/>
            <person name="Salamov A."/>
            <person name="Ahrendt S.R."/>
            <person name="Lipzen A."/>
            <person name="Sullivan W."/>
            <person name="Andreopoulos W.B."/>
            <person name="Clum A."/>
            <person name="Lindquist E."/>
            <person name="Daum C."/>
            <person name="Ramamoorthy G.K."/>
            <person name="Gryganskyi A."/>
            <person name="Culley D."/>
            <person name="Magnuson J.K."/>
            <person name="James T.Y."/>
            <person name="O'Malley M.A."/>
            <person name="Stajich J.E."/>
            <person name="Spatafora J.W."/>
            <person name="Visel A."/>
            <person name="Grigoriev I.V."/>
        </authorList>
    </citation>
    <scope>NUCLEOTIDE SEQUENCE [LARGE SCALE GENOMIC DNA]</scope>
    <source>
        <strain evidence="2 3">JEL800</strain>
    </source>
</reference>
<proteinExistence type="predicted"/>
<feature type="transmembrane region" description="Helical" evidence="1">
    <location>
        <begin position="171"/>
        <end position="195"/>
    </location>
</feature>
<name>A0A1Y2CM97_9FUNG</name>
<evidence type="ECO:0000313" key="2">
    <source>
        <dbReference type="EMBL" id="ORY47485.1"/>
    </source>
</evidence>
<gene>
    <name evidence="2" type="ORF">BCR33DRAFT_715186</name>
</gene>
<feature type="transmembrane region" description="Helical" evidence="1">
    <location>
        <begin position="15"/>
        <end position="39"/>
    </location>
</feature>
<accession>A0A1Y2CM97</accession>
<feature type="transmembrane region" description="Helical" evidence="1">
    <location>
        <begin position="216"/>
        <end position="240"/>
    </location>
</feature>
<dbReference type="OrthoDB" id="2143107at2759"/>